<organism evidence="2 3">
    <name type="scientific">Teratosphaeria nubilosa</name>
    <dbReference type="NCBI Taxonomy" id="161662"/>
    <lineage>
        <taxon>Eukaryota</taxon>
        <taxon>Fungi</taxon>
        <taxon>Dikarya</taxon>
        <taxon>Ascomycota</taxon>
        <taxon>Pezizomycotina</taxon>
        <taxon>Dothideomycetes</taxon>
        <taxon>Dothideomycetidae</taxon>
        <taxon>Mycosphaerellales</taxon>
        <taxon>Teratosphaeriaceae</taxon>
        <taxon>Teratosphaeria</taxon>
    </lineage>
</organism>
<dbReference type="InterPro" id="IPR010730">
    <property type="entry name" value="HET"/>
</dbReference>
<dbReference type="Pfam" id="PF06985">
    <property type="entry name" value="HET"/>
    <property type="match status" value="1"/>
</dbReference>
<evidence type="ECO:0000313" key="3">
    <source>
        <dbReference type="Proteomes" id="UP000799436"/>
    </source>
</evidence>
<keyword evidence="3" id="KW-1185">Reference proteome</keyword>
<dbReference type="Proteomes" id="UP000799436">
    <property type="component" value="Unassembled WGS sequence"/>
</dbReference>
<dbReference type="EMBL" id="ML995928">
    <property type="protein sequence ID" value="KAF2764362.1"/>
    <property type="molecule type" value="Genomic_DNA"/>
</dbReference>
<feature type="domain" description="Heterokaryon incompatibility" evidence="1">
    <location>
        <begin position="47"/>
        <end position="124"/>
    </location>
</feature>
<evidence type="ECO:0000313" key="2">
    <source>
        <dbReference type="EMBL" id="KAF2764362.1"/>
    </source>
</evidence>
<feature type="non-terminal residue" evidence="2">
    <location>
        <position position="1"/>
    </location>
</feature>
<dbReference type="PANTHER" id="PTHR24148">
    <property type="entry name" value="ANKYRIN REPEAT DOMAIN-CONTAINING PROTEIN 39 HOMOLOG-RELATED"/>
    <property type="match status" value="1"/>
</dbReference>
<evidence type="ECO:0000259" key="1">
    <source>
        <dbReference type="Pfam" id="PF06985"/>
    </source>
</evidence>
<accession>A0A6G1KVL1</accession>
<sequence length="142" mass="16932">FLHTPLDPSKREIRLLVMRSPHGWRRYLSEHIHCTLSVHSLGSAPSYTALSYVWGNPKKRKRIYVNGRRAYITQNLFEALEQLYDLEYRDQVFLVNALCINQDDLEERKNQVKFMADIYRRATLGWTLVPGMWWRCKTCLTR</sequence>
<dbReference type="InterPro" id="IPR052895">
    <property type="entry name" value="HetReg/Transcr_Mod"/>
</dbReference>
<protein>
    <recommendedName>
        <fullName evidence="1">Heterokaryon incompatibility domain-containing protein</fullName>
    </recommendedName>
</protein>
<dbReference type="OrthoDB" id="2157530at2759"/>
<reference evidence="2" key="1">
    <citation type="journal article" date="2020" name="Stud. Mycol.">
        <title>101 Dothideomycetes genomes: a test case for predicting lifestyles and emergence of pathogens.</title>
        <authorList>
            <person name="Haridas S."/>
            <person name="Albert R."/>
            <person name="Binder M."/>
            <person name="Bloem J."/>
            <person name="Labutti K."/>
            <person name="Salamov A."/>
            <person name="Andreopoulos B."/>
            <person name="Baker S."/>
            <person name="Barry K."/>
            <person name="Bills G."/>
            <person name="Bluhm B."/>
            <person name="Cannon C."/>
            <person name="Castanera R."/>
            <person name="Culley D."/>
            <person name="Daum C."/>
            <person name="Ezra D."/>
            <person name="Gonzalez J."/>
            <person name="Henrissat B."/>
            <person name="Kuo A."/>
            <person name="Liang C."/>
            <person name="Lipzen A."/>
            <person name="Lutzoni F."/>
            <person name="Magnuson J."/>
            <person name="Mondo S."/>
            <person name="Nolan M."/>
            <person name="Ohm R."/>
            <person name="Pangilinan J."/>
            <person name="Park H.-J."/>
            <person name="Ramirez L."/>
            <person name="Alfaro M."/>
            <person name="Sun H."/>
            <person name="Tritt A."/>
            <person name="Yoshinaga Y."/>
            <person name="Zwiers L.-H."/>
            <person name="Turgeon B."/>
            <person name="Goodwin S."/>
            <person name="Spatafora J."/>
            <person name="Crous P."/>
            <person name="Grigoriev I."/>
        </authorList>
    </citation>
    <scope>NUCLEOTIDE SEQUENCE</scope>
    <source>
        <strain evidence="2">CBS 116005</strain>
    </source>
</reference>
<dbReference type="AlphaFoldDB" id="A0A6G1KVL1"/>
<gene>
    <name evidence="2" type="ORF">EJ03DRAFT_282244</name>
</gene>
<proteinExistence type="predicted"/>
<dbReference type="PANTHER" id="PTHR24148:SF73">
    <property type="entry name" value="HET DOMAIN PROTEIN (AFU_ORTHOLOGUE AFUA_8G01020)"/>
    <property type="match status" value="1"/>
</dbReference>
<name>A0A6G1KVL1_9PEZI</name>